<dbReference type="PANTHER" id="PTHR43103:SF5">
    <property type="entry name" value="4-EPIMERASE, PUTATIVE (AFU_ORTHOLOGUE AFUA_7G00360)-RELATED"/>
    <property type="match status" value="1"/>
</dbReference>
<name>A0A3S0SM29_9HYPH</name>
<dbReference type="CDD" id="cd08946">
    <property type="entry name" value="SDR_e"/>
    <property type="match status" value="1"/>
</dbReference>
<dbReference type="Pfam" id="PF01370">
    <property type="entry name" value="Epimerase"/>
    <property type="match status" value="1"/>
</dbReference>
<gene>
    <name evidence="5" type="ORF">EFQ99_29600</name>
</gene>
<evidence type="ECO:0000256" key="1">
    <source>
        <dbReference type="ARBA" id="ARBA00007637"/>
    </source>
</evidence>
<dbReference type="OrthoDB" id="8770295at2"/>
<proteinExistence type="inferred from homology"/>
<dbReference type="InterPro" id="IPR036291">
    <property type="entry name" value="NAD(P)-bd_dom_sf"/>
</dbReference>
<dbReference type="AlphaFoldDB" id="A0A3S0SM29"/>
<keyword evidence="2" id="KW-0560">Oxidoreductase</keyword>
<feature type="domain" description="NAD-dependent epimerase/dehydratase" evidence="4">
    <location>
        <begin position="4"/>
        <end position="162"/>
    </location>
</feature>
<reference evidence="6" key="1">
    <citation type="submission" date="2018-11" db="EMBL/GenBank/DDBJ databases">
        <title>Rhizobium chutanense sp. nov., isolated from root nodules of Phaseolus vulgaris in China.</title>
        <authorList>
            <person name="Huo Y."/>
        </authorList>
    </citation>
    <scope>NUCLEOTIDE SEQUENCE [LARGE SCALE GENOMIC DNA]</scope>
    <source>
        <strain evidence="6">CCBAU 65647</strain>
    </source>
</reference>
<dbReference type="PANTHER" id="PTHR43103">
    <property type="entry name" value="NUCLEOSIDE-DIPHOSPHATE-SUGAR EPIMERASE"/>
    <property type="match status" value="1"/>
</dbReference>
<evidence type="ECO:0000256" key="3">
    <source>
        <dbReference type="ARBA" id="ARBA00023027"/>
    </source>
</evidence>
<dbReference type="InterPro" id="IPR001509">
    <property type="entry name" value="Epimerase_deHydtase"/>
</dbReference>
<evidence type="ECO:0000259" key="4">
    <source>
        <dbReference type="Pfam" id="PF01370"/>
    </source>
</evidence>
<evidence type="ECO:0000256" key="2">
    <source>
        <dbReference type="ARBA" id="ARBA00023002"/>
    </source>
</evidence>
<organism evidence="5 6">
    <name type="scientific">Rhizobium vallis</name>
    <dbReference type="NCBI Taxonomy" id="634290"/>
    <lineage>
        <taxon>Bacteria</taxon>
        <taxon>Pseudomonadati</taxon>
        <taxon>Pseudomonadota</taxon>
        <taxon>Alphaproteobacteria</taxon>
        <taxon>Hyphomicrobiales</taxon>
        <taxon>Rhizobiaceae</taxon>
        <taxon>Rhizobium/Agrobacterium group</taxon>
        <taxon>Rhizobium</taxon>
    </lineage>
</organism>
<comment type="similarity">
    <text evidence="1">Belongs to the NAD(P)-dependent epimerase/dehydratase family.</text>
</comment>
<dbReference type="EMBL" id="RJTH01000015">
    <property type="protein sequence ID" value="RUM20481.1"/>
    <property type="molecule type" value="Genomic_DNA"/>
</dbReference>
<dbReference type="RefSeq" id="WP_126924700.1">
    <property type="nucleotide sequence ID" value="NZ_ML133699.1"/>
</dbReference>
<keyword evidence="3" id="KW-0520">NAD</keyword>
<comment type="caution">
    <text evidence="5">The sequence shown here is derived from an EMBL/GenBank/DDBJ whole genome shotgun (WGS) entry which is preliminary data.</text>
</comment>
<protein>
    <submittedName>
        <fullName evidence="5">NAD(P)-dependent oxidoreductase</fullName>
    </submittedName>
</protein>
<accession>A0A3S0SM29</accession>
<keyword evidence="6" id="KW-1185">Reference proteome</keyword>
<dbReference type="Proteomes" id="UP000278823">
    <property type="component" value="Unassembled WGS sequence"/>
</dbReference>
<dbReference type="Gene3D" id="3.40.50.720">
    <property type="entry name" value="NAD(P)-binding Rossmann-like Domain"/>
    <property type="match status" value="1"/>
</dbReference>
<evidence type="ECO:0000313" key="6">
    <source>
        <dbReference type="Proteomes" id="UP000278823"/>
    </source>
</evidence>
<sequence length="266" mass="29576">MKKILITGAGGNVGRLLRPILRERYKLKVTDIADFETTVDEISIRGDLADREFCDFAAHDVDGIVHLAGLVGPGFNFEQTLDPNYRAVLNLLESCRIHAVERLVFASSHHAVGMLGADTIVHEELPIVPDSFYGLSKAFGEAACAMYAHRFGIRTMLLRIGNADPLVVDARRERMWTSGRDLASLIDIGLEHPNVRCEVVYAASNCPEAMFNNRHARSFGYCPKDDARDNHAPSFKGRDQLPRDQMAYVGGHFAVNELPNPWGENQ</sequence>
<dbReference type="GO" id="GO:0016491">
    <property type="term" value="F:oxidoreductase activity"/>
    <property type="evidence" value="ECO:0007669"/>
    <property type="project" value="UniProtKB-KW"/>
</dbReference>
<dbReference type="SUPFAM" id="SSF51735">
    <property type="entry name" value="NAD(P)-binding Rossmann-fold domains"/>
    <property type="match status" value="1"/>
</dbReference>
<evidence type="ECO:0000313" key="5">
    <source>
        <dbReference type="EMBL" id="RUM20481.1"/>
    </source>
</evidence>